<evidence type="ECO:0000256" key="7">
    <source>
        <dbReference type="ARBA" id="ARBA00048259"/>
    </source>
</evidence>
<dbReference type="Pfam" id="PF01704">
    <property type="entry name" value="UDPGP"/>
    <property type="match status" value="1"/>
</dbReference>
<dbReference type="PANTHER" id="PTHR11952">
    <property type="entry name" value="UDP- GLUCOSE PYROPHOSPHORYLASE"/>
    <property type="match status" value="1"/>
</dbReference>
<evidence type="ECO:0000256" key="2">
    <source>
        <dbReference type="ARBA" id="ARBA00001946"/>
    </source>
</evidence>
<sequence length="660" mass="72487">MAVSRAVAAYQPEVDGGLSSLYKSVLKRLELAEVSGELKEVIDDSQRQLLNALCEELEQGHLFEDLSASSVLSLLNQIRKFENDYPGGIFSYLRTARRLLSSFLGGESLDSEATSVTIPDCVRAYLEHPDYVKYEEIGLPGLTRCAFVLVAGGLGERLGYPGIKIGIPVEITTETTYIEHFISFILEYQRLGNERTSSHEANDSTSLRSQKLPMKLPLLIMTSEDTHYETAKLLEEKNYFGMDSDQIILAKQEKVPAFCDTQARLCIDPKDSSILMKPHGHGDVHLLLNKLGITQKWLNQGLEHVVLFQDTNALAFRALPALLGVSLMNDFTMNSLVVPRKPMEAVGAICKFSYPDGSTTTVNVEYNILDTLLRSTGKSEAEDIDEDGNSKFPGNSNLLVLKLSRYSEILAKTGGIVPEFVNPKFKNAEKKGSFKSPTRVESMMQDIARLFGASDKIGCTLFERSNAFSPLKNNVADASIKSKSGLAPESAFSAEADFYANGGRLLKFAAERKGCNIKIGAANLETFLGISYPLGPRIVLKPSFGVTIGQIAEKLSASSRISISSSSTLVLDGNVHINGLNLDGALTVSAPKGVVGHLEEDCYIQNKGYEFSPLKVMSSDISKPSEDEDADESKYSNLSYLKIRGYRLKCLDHHEVLLRK</sequence>
<dbReference type="PANTHER" id="PTHR11952:SF9">
    <property type="entry name" value="UDP-SUGAR PYROPHOSPHORYLASE"/>
    <property type="match status" value="1"/>
</dbReference>
<dbReference type="EMBL" id="MK266112">
    <property type="protein sequence ID" value="AZL94440.1"/>
    <property type="molecule type" value="mRNA"/>
</dbReference>
<proteinExistence type="evidence at transcript level"/>
<dbReference type="GO" id="GO:0003977">
    <property type="term" value="F:UDP-N-acetylglucosamine diphosphorylase activity"/>
    <property type="evidence" value="ECO:0007669"/>
    <property type="project" value="TreeGrafter"/>
</dbReference>
<accession>A0A3Q8UBS1</accession>
<evidence type="ECO:0000313" key="9">
    <source>
        <dbReference type="EMBL" id="AZL94442.1"/>
    </source>
</evidence>
<dbReference type="GO" id="GO:0006048">
    <property type="term" value="P:UDP-N-acetylglucosamine biosynthetic process"/>
    <property type="evidence" value="ECO:0007669"/>
    <property type="project" value="TreeGrafter"/>
</dbReference>
<evidence type="ECO:0000256" key="6">
    <source>
        <dbReference type="ARBA" id="ARBA00039080"/>
    </source>
</evidence>
<dbReference type="GO" id="GO:0051748">
    <property type="term" value="F:UTP-monosaccharide-1-phosphate uridylyltransferase activity"/>
    <property type="evidence" value="ECO:0007669"/>
    <property type="project" value="UniProtKB-EC"/>
</dbReference>
<dbReference type="InterPro" id="IPR002618">
    <property type="entry name" value="UDPGP_fam"/>
</dbReference>
<evidence type="ECO:0000256" key="5">
    <source>
        <dbReference type="ARBA" id="ARBA00038047"/>
    </source>
</evidence>
<dbReference type="InterPro" id="IPR029044">
    <property type="entry name" value="Nucleotide-diphossugar_trans"/>
</dbReference>
<dbReference type="Gene3D" id="2.160.10.30">
    <property type="match status" value="1"/>
</dbReference>
<dbReference type="EMBL" id="MK266114">
    <property type="protein sequence ID" value="AZL94442.1"/>
    <property type="molecule type" value="mRNA"/>
</dbReference>
<dbReference type="SUPFAM" id="SSF53448">
    <property type="entry name" value="Nucleotide-diphospho-sugar transferases"/>
    <property type="match status" value="1"/>
</dbReference>
<comment type="cofactor">
    <cofactor evidence="2">
        <name>Mg(2+)</name>
        <dbReference type="ChEBI" id="CHEBI:18420"/>
    </cofactor>
</comment>
<name>A0A3Q8UBS1_9APIC</name>
<evidence type="ECO:0000256" key="1">
    <source>
        <dbReference type="ARBA" id="ARBA00001936"/>
    </source>
</evidence>
<comment type="catalytic activity">
    <reaction evidence="7">
        <text>a monosaccharide 1-phosphate + UTP + H(+) = a UDP-monosaccharide + diphosphate</text>
        <dbReference type="Rhea" id="RHEA:13205"/>
        <dbReference type="ChEBI" id="CHEBI:15378"/>
        <dbReference type="ChEBI" id="CHEBI:33019"/>
        <dbReference type="ChEBI" id="CHEBI:46398"/>
        <dbReference type="ChEBI" id="CHEBI:140358"/>
        <dbReference type="ChEBI" id="CHEBI:140359"/>
        <dbReference type="EC" id="2.7.7.64"/>
    </reaction>
</comment>
<evidence type="ECO:0000256" key="4">
    <source>
        <dbReference type="ARBA" id="ARBA00022695"/>
    </source>
</evidence>
<keyword evidence="3" id="KW-0808">Transferase</keyword>
<reference evidence="9" key="1">
    <citation type="journal article" date="2018" name="Genome Biol. Evol.">
        <title>Nephromyces encodes a urate metabolism pathway and predicted peroxisomes, demonstrating these are not ancient losses of apicomplexans.</title>
        <authorList>
            <person name="Paight C."/>
            <person name="Slamovits C.H."/>
            <person name="Saffo M.B."/>
            <person name="Lane C.E."/>
        </authorList>
    </citation>
    <scope>NUCLEOTIDE SEQUENCE</scope>
    <source>
        <strain evidence="8">Neph343</strain>
        <strain evidence="9">Neph345</strain>
    </source>
</reference>
<dbReference type="InterPro" id="IPR039741">
    <property type="entry name" value="UDP-sugar_pyrophosphorylase"/>
</dbReference>
<dbReference type="AlphaFoldDB" id="A0A3Q8UBS1"/>
<dbReference type="EC" id="2.7.7.64" evidence="6"/>
<dbReference type="Gene3D" id="3.90.550.10">
    <property type="entry name" value="Spore Coat Polysaccharide Biosynthesis Protein SpsA, Chain A"/>
    <property type="match status" value="1"/>
</dbReference>
<protein>
    <recommendedName>
        <fullName evidence="6">UTP-monosaccharide-1-phosphate uridylyltransferase</fullName>
        <ecNumber evidence="6">2.7.7.64</ecNumber>
    </recommendedName>
</protein>
<keyword evidence="4" id="KW-0548">Nucleotidyltransferase</keyword>
<organism evidence="9">
    <name type="scientific">Nephromyces sp. MMRI</name>
    <dbReference type="NCBI Taxonomy" id="2496275"/>
    <lineage>
        <taxon>Eukaryota</taxon>
        <taxon>Sar</taxon>
        <taxon>Alveolata</taxon>
        <taxon>Apicomplexa</taxon>
        <taxon>Aconoidasida</taxon>
        <taxon>Nephromycida</taxon>
        <taxon>Nephromyces</taxon>
    </lineage>
</organism>
<evidence type="ECO:0000313" key="8">
    <source>
        <dbReference type="EMBL" id="AZL94440.1"/>
    </source>
</evidence>
<comment type="similarity">
    <text evidence="5">Belongs to the USP family.</text>
</comment>
<evidence type="ECO:0000256" key="3">
    <source>
        <dbReference type="ARBA" id="ARBA00022679"/>
    </source>
</evidence>
<comment type="cofactor">
    <cofactor evidence="1">
        <name>Mn(2+)</name>
        <dbReference type="ChEBI" id="CHEBI:29035"/>
    </cofactor>
</comment>